<evidence type="ECO:0000259" key="3">
    <source>
        <dbReference type="Pfam" id="PF06791"/>
    </source>
</evidence>
<reference evidence="5" key="1">
    <citation type="journal article" date="2019" name="Int. J. Syst. Evol. Microbiol.">
        <title>The Global Catalogue of Microorganisms (GCM) 10K type strain sequencing project: providing services to taxonomists for standard genome sequencing and annotation.</title>
        <authorList>
            <consortium name="The Broad Institute Genomics Platform"/>
            <consortium name="The Broad Institute Genome Sequencing Center for Infectious Disease"/>
            <person name="Wu L."/>
            <person name="Ma J."/>
        </authorList>
    </citation>
    <scope>NUCLEOTIDE SEQUENCE [LARGE SCALE GENOMIC DNA]</scope>
    <source>
        <strain evidence="5">CCM 7480</strain>
    </source>
</reference>
<dbReference type="InterPro" id="IPR009628">
    <property type="entry name" value="Phage_tape_measure_N"/>
</dbReference>
<dbReference type="Proteomes" id="UP001595665">
    <property type="component" value="Unassembled WGS sequence"/>
</dbReference>
<keyword evidence="1" id="KW-0175">Coiled coil</keyword>
<evidence type="ECO:0000256" key="1">
    <source>
        <dbReference type="SAM" id="Coils"/>
    </source>
</evidence>
<keyword evidence="5" id="KW-1185">Reference proteome</keyword>
<dbReference type="EMBL" id="JBHRVV010000001">
    <property type="protein sequence ID" value="MFC3457264.1"/>
    <property type="molecule type" value="Genomic_DNA"/>
</dbReference>
<proteinExistence type="predicted"/>
<dbReference type="Pfam" id="PF06791">
    <property type="entry name" value="TMP_2"/>
    <property type="match status" value="1"/>
</dbReference>
<accession>A0ABV7PDL7</accession>
<evidence type="ECO:0000313" key="4">
    <source>
        <dbReference type="EMBL" id="MFC3457264.1"/>
    </source>
</evidence>
<protein>
    <submittedName>
        <fullName evidence="4">Phage tail length tape measure family protein</fullName>
    </submittedName>
</protein>
<sequence>MTDIVNNATIRVVADASGVEAGLRPAINAANRAGQAITQTGERSAAAARSVEHSQRNIIASIQRTTVAMEAGGRSTASYYELLARNRGVDPTSLTPYLNQLRAVEAAQTEATKATQAQAAAARELSQAQGAKESFLAGLREQIALFGKSAEEVQRYRAAQAGAAQESSMLILQLQNMKAAHEQSEAAARAQAAAQREAAQAEASKATFLDGLREQIVLFGKSTEGILEYRAAQAGAANEAAPLIAQLRSLREAHEQAAAAARQTAQAQRDSAQAQSARDNFLAGLREQIALFGKSTEEVLRYRAAQAGAANAADPLIAQLRTLQQTQDQVAASARAAAQAQQDAAQAQSRRDTFLEGLREQIALYGRSTEEVQRHHAAQLGLTAVAEPLIAQLHAMRTAQEQVAAAARAADQAQREALRVQAGKDSFIAGLREQIAVFGLSTEEVLRYRAAQLGLTSSTEPLIAQLRDLRLAQEQQTYATRMEAQAQRELAQAQASRTSFLKGLEQQVAAIGKTRTELLEMQAAQLGVTTQAKPMLDQLRAQDQAFRNGGMSAAAMNAALRGVPAQMTDIIVSLQGGQAPLTVLLQQGGQLRDMFGGVGAAARALGGAVLGLINPYTVTVAVLGTLAYAYKAGHEEAVRYSRALIMTGNFAGTTAGQMADMAASMEEINGSQGTSAKALTTLASTGAIAGANLEKFGTVAVDAQRVLSKSVEDTAKEFAALGKDPLTALRAMGDQYGFVTTETYLAVKAAQEQGRMIDAARIAQSAYADGVANQKEKVLEVLSAWERGWINIKTAAGSAWDAVVDFAGGRQEGPQQQLAALAVQRKALEERIERLKRIGKARDDKYNPKTDRDVLAVEAQVAANERAVKSINDKAAADRKAGEDAGLKVQREAVEREWADKQKILLTRAELRDKALAAAQTRGAELGIPQVDIDKQLLAIRREYNDVYVAGIDASITSLRKRGELQDELSRRELAQIQAKRDAGLITEDESLRQIANVDLAGFDRQKQGLQEQLALTKQKINSDAAQRDLAGQIAKIDEQRISRQQQLENDLAAAQRNRSQASMDLYMQGVKAAAAELTGLEDQVKAQQLANEEIGLSREAVAALQAERMLATAALKEETAAQMEALEPGSVTAALYRQQAEELRKLAALRQQGAVNAGIAEDNKKAQDSLNEFLDPARAQTFGEALREAFGTAGDSITKMTSALDAFGKRQAKIAEERGNADLLLRNGKIDEVKHLEYVDKLNQEGAKNRLAGYGAMTSAAAGFFGEQSKGYKALQAASQVFHAAELAMTLAELVPKGISAVLNQGSGDPYTAFGRMAAMAAIVAGLGVAIGGIGSGGVSLSESRQKKQGTGSVLGSEEKSESIAKSLDIMESLASKELGISAGMLKSLRNIEAGISSFSSLLVRTTDIANPDVGTLNTSNGFGKSVASWGLGGVIVGSVLAKIPALGKAFDKVGTSIFGGKQSVEDSGFTMGRANLGSILAGGVNALQYADIKKDGGWFHSDKRSTKLEGIGAEGNRQISTILTSLYDTVFEAGKLLQINGDEFSARLNSFVVDIGKISLKGKTGEEIQKELSAVFSKIGDDLASFGVAGITQFQQVGEGALEALARVASNYAGLDAVLASIGKSFGTTGIASIAAREELLSMAGGIDELASQASSFAENYLTEAERLAPVQKFVTEQLAALGKSDLRSRESFKQYVLGLDLTSEAQREQYVQLMALQEAFAKVYPAIEDTTLSLADAKDALTEAYNTERDAIDATINKMSSFASSLKSLRDNALLGGLSPLSPSQKYAEAKAQYEAVLAAARGGDEAAQSQYQGAFNAFLTASRAVFASSANYTRDFEYAQAATEEAAKWAEREINVYKAQLDVLKLQVSGIIEVNKSVLSVRDALLQYNTAAGKNTGPLTGYAPVSPGPVIATPTRQSTMDAVVNATKAMGSEVAKLRAEQAQHTAALIAAQNRASNESSSAIVGAVRSTASTEYRVLPE</sequence>
<evidence type="ECO:0000256" key="2">
    <source>
        <dbReference type="SAM" id="MobiDB-lite"/>
    </source>
</evidence>
<gene>
    <name evidence="4" type="ORF">ACFOPH_03225</name>
</gene>
<comment type="caution">
    <text evidence="4">The sequence shown here is derived from an EMBL/GenBank/DDBJ whole genome shotgun (WGS) entry which is preliminary data.</text>
</comment>
<feature type="coiled-coil region" evidence="1">
    <location>
        <begin position="1045"/>
        <end position="1091"/>
    </location>
</feature>
<name>A0ABV7PDL7_9BURK</name>
<evidence type="ECO:0000313" key="5">
    <source>
        <dbReference type="Proteomes" id="UP001595665"/>
    </source>
</evidence>
<feature type="domain" description="Bacteriophage tail tape measure N-terminal" evidence="3">
    <location>
        <begin position="547"/>
        <end position="747"/>
    </location>
</feature>
<organism evidence="4 5">
    <name type="scientific">Massilia haematophila</name>
    <dbReference type="NCBI Taxonomy" id="457923"/>
    <lineage>
        <taxon>Bacteria</taxon>
        <taxon>Pseudomonadati</taxon>
        <taxon>Pseudomonadota</taxon>
        <taxon>Betaproteobacteria</taxon>
        <taxon>Burkholderiales</taxon>
        <taxon>Oxalobacteraceae</taxon>
        <taxon>Telluria group</taxon>
        <taxon>Massilia</taxon>
    </lineage>
</organism>
<feature type="region of interest" description="Disordered" evidence="2">
    <location>
        <begin position="1339"/>
        <end position="1359"/>
    </location>
</feature>
<dbReference type="RefSeq" id="WP_312547545.1">
    <property type="nucleotide sequence ID" value="NZ_JBHRVV010000001.1"/>
</dbReference>